<dbReference type="EMBL" id="BAABKX010000008">
    <property type="protein sequence ID" value="GAA5050593.1"/>
    <property type="molecule type" value="Genomic_DNA"/>
</dbReference>
<evidence type="ECO:0000313" key="2">
    <source>
        <dbReference type="Proteomes" id="UP001501729"/>
    </source>
</evidence>
<gene>
    <name evidence="1" type="ORF">GCM10025751_24890</name>
</gene>
<proteinExistence type="predicted"/>
<organism evidence="1 2">
    <name type="scientific">Haladaptatus pallidirubidus</name>
    <dbReference type="NCBI Taxonomy" id="1008152"/>
    <lineage>
        <taxon>Archaea</taxon>
        <taxon>Methanobacteriati</taxon>
        <taxon>Methanobacteriota</taxon>
        <taxon>Stenosarchaea group</taxon>
        <taxon>Halobacteria</taxon>
        <taxon>Halobacteriales</taxon>
        <taxon>Haladaptataceae</taxon>
        <taxon>Haladaptatus</taxon>
    </lineage>
</organism>
<dbReference type="AlphaFoldDB" id="A0AAV3UHR5"/>
<comment type="caution">
    <text evidence="1">The sequence shown here is derived from an EMBL/GenBank/DDBJ whole genome shotgun (WGS) entry which is preliminary data.</text>
</comment>
<reference evidence="1 2" key="1">
    <citation type="journal article" date="2019" name="Int. J. Syst. Evol. Microbiol.">
        <title>The Global Catalogue of Microorganisms (GCM) 10K type strain sequencing project: providing services to taxonomists for standard genome sequencing and annotation.</title>
        <authorList>
            <consortium name="The Broad Institute Genomics Platform"/>
            <consortium name="The Broad Institute Genome Sequencing Center for Infectious Disease"/>
            <person name="Wu L."/>
            <person name="Ma J."/>
        </authorList>
    </citation>
    <scope>NUCLEOTIDE SEQUENCE [LARGE SCALE GENOMIC DNA]</scope>
    <source>
        <strain evidence="1 2">JCM 17504</strain>
    </source>
</reference>
<sequence>MSAENVKTKASITSRIFDSRFMEYILYRQGFKHGLLICENLIININSGYKIINI</sequence>
<keyword evidence="2" id="KW-1185">Reference proteome</keyword>
<accession>A0AAV3UHR5</accession>
<protein>
    <submittedName>
        <fullName evidence="1">Uncharacterized protein</fullName>
    </submittedName>
</protein>
<dbReference type="Proteomes" id="UP001501729">
    <property type="component" value="Unassembled WGS sequence"/>
</dbReference>
<name>A0AAV3UHR5_9EURY</name>
<evidence type="ECO:0000313" key="1">
    <source>
        <dbReference type="EMBL" id="GAA5050593.1"/>
    </source>
</evidence>